<dbReference type="Proteomes" id="UP000535020">
    <property type="component" value="Unassembled WGS sequence"/>
</dbReference>
<dbReference type="SUPFAM" id="SSF56935">
    <property type="entry name" value="Porins"/>
    <property type="match status" value="1"/>
</dbReference>
<sequence>MIKKILVSFCLLLSFLSFAQEGSYSPYSFYGIGDQRFKGTIDTRAMGGVSIFPDSIHLNIQNPASFSSLKMTTFSVGATGSWAKLHTETQEEKAKRVTLDYLAVGLPLKKAGIAFGLMPYSSVGYKIRNNEVIGEGDTIRHSFNGSGGINRVFLGAGYEVTKNFRVGADVNFNFGKVETSSLAQRTDVQFASREINQSDLSGFSVDLGVMYEGKVNKKLHAFGAISFTPSTNLTTTNYRNIATVQLLQLGGVLVVDQDTIFYNQKRTLKLPTRLSLGAGIGEPRKWQAGAEITFQGSKDQKNRFNDINNGRFENAIKYSIGGYYIPNYNSFSNYWSRIVLRAGARYENTGLILNNKSIYDAAGTLGFGFPITGSLSNINVALEYGKRGTKAYGLVAENYFNLGIGFSFNDKWFVKRRYD</sequence>
<dbReference type="Gene3D" id="2.40.160.60">
    <property type="entry name" value="Outer membrane protein transport protein (OMPP1/FadL/TodX)"/>
    <property type="match status" value="1"/>
</dbReference>
<feature type="signal peptide" evidence="1">
    <location>
        <begin position="1"/>
        <end position="19"/>
    </location>
</feature>
<accession>A0A7Y8Y4M0</accession>
<proteinExistence type="predicted"/>
<name>A0A7Y8Y4M0_9FLAO</name>
<dbReference type="AlphaFoldDB" id="A0A7Y8Y4M0"/>
<evidence type="ECO:0008006" key="4">
    <source>
        <dbReference type="Google" id="ProtNLM"/>
    </source>
</evidence>
<organism evidence="2 3">
    <name type="scientific">Flavobacterium agri</name>
    <dbReference type="NCBI Taxonomy" id="2743471"/>
    <lineage>
        <taxon>Bacteria</taxon>
        <taxon>Pseudomonadati</taxon>
        <taxon>Bacteroidota</taxon>
        <taxon>Flavobacteriia</taxon>
        <taxon>Flavobacteriales</taxon>
        <taxon>Flavobacteriaceae</taxon>
        <taxon>Flavobacterium</taxon>
    </lineage>
</organism>
<protein>
    <recommendedName>
        <fullName evidence="4">Long-chain fatty acid transport protein</fullName>
    </recommendedName>
</protein>
<reference evidence="2 3" key="1">
    <citation type="submission" date="2020-07" db="EMBL/GenBank/DDBJ databases">
        <authorList>
            <person name="Sun Q."/>
        </authorList>
    </citation>
    <scope>NUCLEOTIDE SEQUENCE [LARGE SCALE GENOMIC DNA]</scope>
    <source>
        <strain evidence="2 3">MAH-1</strain>
    </source>
</reference>
<dbReference type="RefSeq" id="WP_176007344.1">
    <property type="nucleotide sequence ID" value="NZ_JABWMI010000021.1"/>
</dbReference>
<feature type="chain" id="PRO_5030930324" description="Long-chain fatty acid transport protein" evidence="1">
    <location>
        <begin position="20"/>
        <end position="419"/>
    </location>
</feature>
<evidence type="ECO:0000313" key="2">
    <source>
        <dbReference type="EMBL" id="NYA72534.1"/>
    </source>
</evidence>
<keyword evidence="3" id="KW-1185">Reference proteome</keyword>
<dbReference type="EMBL" id="JACBJI010000009">
    <property type="protein sequence ID" value="NYA72534.1"/>
    <property type="molecule type" value="Genomic_DNA"/>
</dbReference>
<gene>
    <name evidence="2" type="ORF">HZF10_16510</name>
</gene>
<evidence type="ECO:0000313" key="3">
    <source>
        <dbReference type="Proteomes" id="UP000535020"/>
    </source>
</evidence>
<keyword evidence="1" id="KW-0732">Signal</keyword>
<evidence type="ECO:0000256" key="1">
    <source>
        <dbReference type="SAM" id="SignalP"/>
    </source>
</evidence>
<comment type="caution">
    <text evidence="2">The sequence shown here is derived from an EMBL/GenBank/DDBJ whole genome shotgun (WGS) entry which is preliminary data.</text>
</comment>